<accession>A0ABT1XVM1</accession>
<name>A0ABT1XVM1_LACLE</name>
<keyword evidence="3" id="KW-1185">Reference proteome</keyword>
<proteinExistence type="predicted"/>
<keyword evidence="1" id="KW-0472">Membrane</keyword>
<evidence type="ECO:0000313" key="3">
    <source>
        <dbReference type="Proteomes" id="UP001524940"/>
    </source>
</evidence>
<dbReference type="Proteomes" id="UP001524940">
    <property type="component" value="Unassembled WGS sequence"/>
</dbReference>
<keyword evidence="1" id="KW-0812">Transmembrane</keyword>
<comment type="caution">
    <text evidence="2">The sequence shown here is derived from an EMBL/GenBank/DDBJ whole genome shotgun (WGS) entry which is preliminary data.</text>
</comment>
<keyword evidence="1" id="KW-1133">Transmembrane helix</keyword>
<evidence type="ECO:0000256" key="1">
    <source>
        <dbReference type="SAM" id="Phobius"/>
    </source>
</evidence>
<reference evidence="2 3" key="1">
    <citation type="submission" date="2018-07" db="EMBL/GenBank/DDBJ databases">
        <title>Genome sequencing and assembly of Lactobacillus leichmannii.</title>
        <authorList>
            <person name="Rong J.-C."/>
            <person name="Li M.-Y."/>
            <person name="Zhang Q.-F."/>
            <person name="Chi N.-Y."/>
        </authorList>
    </citation>
    <scope>NUCLEOTIDE SEQUENCE [LARGE SCALE GENOMIC DNA]</scope>
    <source>
        <strain evidence="2 3">JCM 1148</strain>
    </source>
</reference>
<feature type="transmembrane region" description="Helical" evidence="1">
    <location>
        <begin position="12"/>
        <end position="32"/>
    </location>
</feature>
<sequence length="67" mass="7832">MMYLLSKVKTKWIFCGFYNLLINNIIGLFRAAGKEKEARKHRFGSFLDILSLSRKRLNNLIENGIIN</sequence>
<organism evidence="2 3">
    <name type="scientific">Lactobacillus leichmannii</name>
    <dbReference type="NCBI Taxonomy" id="28039"/>
    <lineage>
        <taxon>Bacteria</taxon>
        <taxon>Bacillati</taxon>
        <taxon>Bacillota</taxon>
        <taxon>Bacilli</taxon>
        <taxon>Lactobacillales</taxon>
        <taxon>Lactobacillaceae</taxon>
        <taxon>Lactobacillus</taxon>
    </lineage>
</organism>
<protein>
    <submittedName>
        <fullName evidence="2">Uncharacterized protein</fullName>
    </submittedName>
</protein>
<dbReference type="EMBL" id="QOCY01000022">
    <property type="protein sequence ID" value="MCR5970683.1"/>
    <property type="molecule type" value="Genomic_DNA"/>
</dbReference>
<evidence type="ECO:0000313" key="2">
    <source>
        <dbReference type="EMBL" id="MCR5970683.1"/>
    </source>
</evidence>
<gene>
    <name evidence="2" type="ORF">DS743_02200</name>
</gene>